<dbReference type="GO" id="GO:0038023">
    <property type="term" value="F:signaling receptor activity"/>
    <property type="evidence" value="ECO:0007669"/>
    <property type="project" value="UniProtKB-ARBA"/>
</dbReference>
<evidence type="ECO:0000256" key="4">
    <source>
        <dbReference type="ARBA" id="ARBA00023136"/>
    </source>
</evidence>
<keyword evidence="3 6" id="KW-1133">Transmembrane helix</keyword>
<dbReference type="PANTHER" id="PTHR21421:SF29">
    <property type="entry name" value="GUSTATORY RECEPTOR 5A FOR TREHALOSE-RELATED"/>
    <property type="match status" value="1"/>
</dbReference>
<comment type="caution">
    <text evidence="7">The sequence shown here is derived from an EMBL/GenBank/DDBJ whole genome shotgun (WGS) entry which is preliminary data.</text>
</comment>
<dbReference type="Proteomes" id="UP001054837">
    <property type="component" value="Unassembled WGS sequence"/>
</dbReference>
<feature type="transmembrane region" description="Helical" evidence="6">
    <location>
        <begin position="155"/>
        <end position="178"/>
    </location>
</feature>
<evidence type="ECO:0000313" key="8">
    <source>
        <dbReference type="Proteomes" id="UP001054837"/>
    </source>
</evidence>
<evidence type="ECO:0000256" key="6">
    <source>
        <dbReference type="SAM" id="Phobius"/>
    </source>
</evidence>
<evidence type="ECO:0008006" key="9">
    <source>
        <dbReference type="Google" id="ProtNLM"/>
    </source>
</evidence>
<dbReference type="EMBL" id="BPLQ01007408">
    <property type="protein sequence ID" value="GIY29899.1"/>
    <property type="molecule type" value="Genomic_DNA"/>
</dbReference>
<dbReference type="GO" id="GO:0051606">
    <property type="term" value="P:detection of stimulus"/>
    <property type="evidence" value="ECO:0007669"/>
    <property type="project" value="UniProtKB-ARBA"/>
</dbReference>
<sequence length="287" mass="33886">MWWILFAARHKMLRLLRTLARLHHQLIGPTQPSNKFMNCFLVLFVMFMFEPGVNNLYDTIKKDSVLPTCFHIYIPLPSKVAKIWTYFFIQMNHQFINWSLSYLVSEIIIFCCLELNKLIKTLEKRVEKGINRELIDIYEELFDTIRITEDSLSPLCFLVLIRLFMEFFRIFSLLFNFVKGKRQTVSTINASTYAVITVILFLTMILIADDVQKNFMNFQRLLVKKLSMYRKSQFASIVRERVFVNNENVVLTGWGIFELKKKLILSTMASLVTYGVLLQQLQQTETD</sequence>
<evidence type="ECO:0000313" key="7">
    <source>
        <dbReference type="EMBL" id="GIY29899.1"/>
    </source>
</evidence>
<evidence type="ECO:0000256" key="2">
    <source>
        <dbReference type="ARBA" id="ARBA00022692"/>
    </source>
</evidence>
<keyword evidence="5" id="KW-0675">Receptor</keyword>
<accession>A0AAV4S7D2</accession>
<keyword evidence="8" id="KW-1185">Reference proteome</keyword>
<organism evidence="7 8">
    <name type="scientific">Caerostris darwini</name>
    <dbReference type="NCBI Taxonomy" id="1538125"/>
    <lineage>
        <taxon>Eukaryota</taxon>
        <taxon>Metazoa</taxon>
        <taxon>Ecdysozoa</taxon>
        <taxon>Arthropoda</taxon>
        <taxon>Chelicerata</taxon>
        <taxon>Arachnida</taxon>
        <taxon>Araneae</taxon>
        <taxon>Araneomorphae</taxon>
        <taxon>Entelegynae</taxon>
        <taxon>Araneoidea</taxon>
        <taxon>Araneidae</taxon>
        <taxon>Caerostris</taxon>
    </lineage>
</organism>
<gene>
    <name evidence="7" type="primary">AVEN_82653_1</name>
    <name evidence="7" type="ORF">CDAR_512821</name>
</gene>
<evidence type="ECO:0000256" key="1">
    <source>
        <dbReference type="ARBA" id="ARBA00004141"/>
    </source>
</evidence>
<keyword evidence="4 6" id="KW-0472">Membrane</keyword>
<dbReference type="PANTHER" id="PTHR21421">
    <property type="entry name" value="GUSTATORY RECEPTOR"/>
    <property type="match status" value="1"/>
</dbReference>
<keyword evidence="2 6" id="KW-0812">Transmembrane</keyword>
<proteinExistence type="predicted"/>
<protein>
    <recommendedName>
        <fullName evidence="9">Gustatory receptor</fullName>
    </recommendedName>
</protein>
<dbReference type="AlphaFoldDB" id="A0AAV4S7D2"/>
<comment type="subcellular location">
    <subcellularLocation>
        <location evidence="1">Membrane</location>
        <topology evidence="1">Multi-pass membrane protein</topology>
    </subcellularLocation>
</comment>
<dbReference type="GO" id="GO:0016020">
    <property type="term" value="C:membrane"/>
    <property type="evidence" value="ECO:0007669"/>
    <property type="project" value="UniProtKB-SubCell"/>
</dbReference>
<dbReference type="GO" id="GO:0007606">
    <property type="term" value="P:sensory perception of chemical stimulus"/>
    <property type="evidence" value="ECO:0007669"/>
    <property type="project" value="TreeGrafter"/>
</dbReference>
<name>A0AAV4S7D2_9ARAC</name>
<reference evidence="7 8" key="1">
    <citation type="submission" date="2021-06" db="EMBL/GenBank/DDBJ databases">
        <title>Caerostris darwini draft genome.</title>
        <authorList>
            <person name="Kono N."/>
            <person name="Arakawa K."/>
        </authorList>
    </citation>
    <scope>NUCLEOTIDE SEQUENCE [LARGE SCALE GENOMIC DNA]</scope>
</reference>
<feature type="transmembrane region" description="Helical" evidence="6">
    <location>
        <begin position="190"/>
        <end position="208"/>
    </location>
</feature>
<evidence type="ECO:0000256" key="5">
    <source>
        <dbReference type="ARBA" id="ARBA00023170"/>
    </source>
</evidence>
<evidence type="ECO:0000256" key="3">
    <source>
        <dbReference type="ARBA" id="ARBA00022989"/>
    </source>
</evidence>